<dbReference type="STRING" id="37916.MCHLDSM_02585"/>
<gene>
    <name evidence="3" type="ORF">MCHLDSM_02585</name>
</gene>
<evidence type="ECO:0000313" key="4">
    <source>
        <dbReference type="Proteomes" id="UP000036513"/>
    </source>
</evidence>
<dbReference type="PATRIC" id="fig|37916.4.peg.2503"/>
<sequence length="110" mass="12510">MTEPASGAEAEDGEPLAAPKPSTWRTLVNALSPKTVWAMADGYPVVLKQFIQFCLIIIYPGWVLGILGCLAVYGLFYVTVYPVLWVLFWPMRAWMKKNRPEEYAQSQRKK</sequence>
<dbReference type="Proteomes" id="UP000036513">
    <property type="component" value="Unassembled WGS sequence"/>
</dbReference>
<organism evidence="3 4">
    <name type="scientific">Mycolicibacterium chlorophenolicum</name>
    <dbReference type="NCBI Taxonomy" id="37916"/>
    <lineage>
        <taxon>Bacteria</taxon>
        <taxon>Bacillati</taxon>
        <taxon>Actinomycetota</taxon>
        <taxon>Actinomycetes</taxon>
        <taxon>Mycobacteriales</taxon>
        <taxon>Mycobacteriaceae</taxon>
        <taxon>Mycolicibacterium</taxon>
    </lineage>
</organism>
<dbReference type="EMBL" id="JYNL01000020">
    <property type="protein sequence ID" value="KMO78664.1"/>
    <property type="molecule type" value="Genomic_DNA"/>
</dbReference>
<feature type="region of interest" description="Disordered" evidence="1">
    <location>
        <begin position="1"/>
        <end position="21"/>
    </location>
</feature>
<evidence type="ECO:0000313" key="3">
    <source>
        <dbReference type="EMBL" id="KMO78664.1"/>
    </source>
</evidence>
<keyword evidence="2" id="KW-0472">Membrane</keyword>
<feature type="transmembrane region" description="Helical" evidence="2">
    <location>
        <begin position="62"/>
        <end position="89"/>
    </location>
</feature>
<reference evidence="3 4" key="1">
    <citation type="journal article" date="2015" name="Genome Biol. Evol.">
        <title>Characterization of Three Mycobacterium spp. with Potential Use in Bioremediation by Genome Sequencing and Comparative Genomics.</title>
        <authorList>
            <person name="Das S."/>
            <person name="Pettersson B.M."/>
            <person name="Behra P.R."/>
            <person name="Ramesh M."/>
            <person name="Dasgupta S."/>
            <person name="Bhattacharya A."/>
            <person name="Kirsebom L.A."/>
        </authorList>
    </citation>
    <scope>NUCLEOTIDE SEQUENCE [LARGE SCALE GENOMIC DNA]</scope>
    <source>
        <strain evidence="3 4">DSM 43826</strain>
    </source>
</reference>
<keyword evidence="4" id="KW-1185">Reference proteome</keyword>
<dbReference type="AlphaFoldDB" id="A0A0J6W803"/>
<dbReference type="RefSeq" id="WP_048470175.1">
    <property type="nucleotide sequence ID" value="NZ_JYNL01000020.1"/>
</dbReference>
<comment type="caution">
    <text evidence="3">The sequence shown here is derived from an EMBL/GenBank/DDBJ whole genome shotgun (WGS) entry which is preliminary data.</text>
</comment>
<keyword evidence="2" id="KW-1133">Transmembrane helix</keyword>
<name>A0A0J6W803_9MYCO</name>
<keyword evidence="2" id="KW-0812">Transmembrane</keyword>
<protein>
    <submittedName>
        <fullName evidence="3">Uncharacterized protein</fullName>
    </submittedName>
</protein>
<evidence type="ECO:0000256" key="1">
    <source>
        <dbReference type="SAM" id="MobiDB-lite"/>
    </source>
</evidence>
<accession>A0A0J6W803</accession>
<proteinExistence type="predicted"/>
<evidence type="ECO:0000256" key="2">
    <source>
        <dbReference type="SAM" id="Phobius"/>
    </source>
</evidence>